<protein>
    <submittedName>
        <fullName evidence="1">Uncharacterized protein</fullName>
    </submittedName>
</protein>
<name>A0A2P5CYU2_PARAD</name>
<dbReference type="EMBL" id="JXTB01000081">
    <property type="protein sequence ID" value="PON66220.1"/>
    <property type="molecule type" value="Genomic_DNA"/>
</dbReference>
<dbReference type="Proteomes" id="UP000237105">
    <property type="component" value="Unassembled WGS sequence"/>
</dbReference>
<sequence>MPNGARWVETSFGCSLYLGGSIIYMKTIAATPDPVEVGTFERGCDKGKKGFTCSKLRDTVTSLEARVF</sequence>
<evidence type="ECO:0000313" key="1">
    <source>
        <dbReference type="EMBL" id="PON66220.1"/>
    </source>
</evidence>
<gene>
    <name evidence="1" type="ORF">PanWU01x14_110860</name>
</gene>
<keyword evidence="2" id="KW-1185">Reference proteome</keyword>
<proteinExistence type="predicted"/>
<reference evidence="2" key="1">
    <citation type="submission" date="2016-06" db="EMBL/GenBank/DDBJ databases">
        <title>Parallel loss of symbiosis genes in relatives of nitrogen-fixing non-legume Parasponia.</title>
        <authorList>
            <person name="Van Velzen R."/>
            <person name="Holmer R."/>
            <person name="Bu F."/>
            <person name="Rutten L."/>
            <person name="Van Zeijl A."/>
            <person name="Liu W."/>
            <person name="Santuari L."/>
            <person name="Cao Q."/>
            <person name="Sharma T."/>
            <person name="Shen D."/>
            <person name="Roswanjaya Y."/>
            <person name="Wardhani T."/>
            <person name="Kalhor M.S."/>
            <person name="Jansen J."/>
            <person name="Van den Hoogen J."/>
            <person name="Gungor B."/>
            <person name="Hartog M."/>
            <person name="Hontelez J."/>
            <person name="Verver J."/>
            <person name="Yang W.-C."/>
            <person name="Schijlen E."/>
            <person name="Repin R."/>
            <person name="Schilthuizen M."/>
            <person name="Schranz E."/>
            <person name="Heidstra R."/>
            <person name="Miyata K."/>
            <person name="Fedorova E."/>
            <person name="Kohlen W."/>
            <person name="Bisseling T."/>
            <person name="Smit S."/>
            <person name="Geurts R."/>
        </authorList>
    </citation>
    <scope>NUCLEOTIDE SEQUENCE [LARGE SCALE GENOMIC DNA]</scope>
    <source>
        <strain evidence="2">cv. WU1-14</strain>
    </source>
</reference>
<evidence type="ECO:0000313" key="2">
    <source>
        <dbReference type="Proteomes" id="UP000237105"/>
    </source>
</evidence>
<dbReference type="AlphaFoldDB" id="A0A2P5CYU2"/>
<comment type="caution">
    <text evidence="1">The sequence shown here is derived from an EMBL/GenBank/DDBJ whole genome shotgun (WGS) entry which is preliminary data.</text>
</comment>
<organism evidence="1 2">
    <name type="scientific">Parasponia andersonii</name>
    <name type="common">Sponia andersonii</name>
    <dbReference type="NCBI Taxonomy" id="3476"/>
    <lineage>
        <taxon>Eukaryota</taxon>
        <taxon>Viridiplantae</taxon>
        <taxon>Streptophyta</taxon>
        <taxon>Embryophyta</taxon>
        <taxon>Tracheophyta</taxon>
        <taxon>Spermatophyta</taxon>
        <taxon>Magnoliopsida</taxon>
        <taxon>eudicotyledons</taxon>
        <taxon>Gunneridae</taxon>
        <taxon>Pentapetalae</taxon>
        <taxon>rosids</taxon>
        <taxon>fabids</taxon>
        <taxon>Rosales</taxon>
        <taxon>Cannabaceae</taxon>
        <taxon>Parasponia</taxon>
    </lineage>
</organism>
<accession>A0A2P5CYU2</accession>